<dbReference type="OrthoDB" id="3512661at2759"/>
<name>K1WZ04_MARBU</name>
<dbReference type="Proteomes" id="UP000006753">
    <property type="component" value="Unassembled WGS sequence"/>
</dbReference>
<dbReference type="EMBL" id="JH921434">
    <property type="protein sequence ID" value="EKD18191.1"/>
    <property type="molecule type" value="Genomic_DNA"/>
</dbReference>
<evidence type="ECO:0000313" key="3">
    <source>
        <dbReference type="Proteomes" id="UP000006753"/>
    </source>
</evidence>
<evidence type="ECO:0000313" key="2">
    <source>
        <dbReference type="EMBL" id="EKD18191.1"/>
    </source>
</evidence>
<reference evidence="2 3" key="1">
    <citation type="journal article" date="2012" name="BMC Genomics">
        <title>Sequencing the genome of Marssonina brunnea reveals fungus-poplar co-evolution.</title>
        <authorList>
            <person name="Zhu S."/>
            <person name="Cao Y.-Z."/>
            <person name="Jiang C."/>
            <person name="Tan B.-Y."/>
            <person name="Wang Z."/>
            <person name="Feng S."/>
            <person name="Zhang L."/>
            <person name="Su X.-H."/>
            <person name="Brejova B."/>
            <person name="Vinar T."/>
            <person name="Xu M."/>
            <person name="Wang M.-X."/>
            <person name="Zhang S.-G."/>
            <person name="Huang M.-R."/>
            <person name="Wu R."/>
            <person name="Zhou Y."/>
        </authorList>
    </citation>
    <scope>NUCLEOTIDE SEQUENCE [LARGE SCALE GENOMIC DNA]</scope>
    <source>
        <strain evidence="2 3">MB_m1</strain>
    </source>
</reference>
<organism evidence="2 3">
    <name type="scientific">Marssonina brunnea f. sp. multigermtubi (strain MB_m1)</name>
    <name type="common">Marssonina leaf spot fungus</name>
    <dbReference type="NCBI Taxonomy" id="1072389"/>
    <lineage>
        <taxon>Eukaryota</taxon>
        <taxon>Fungi</taxon>
        <taxon>Dikarya</taxon>
        <taxon>Ascomycota</taxon>
        <taxon>Pezizomycotina</taxon>
        <taxon>Leotiomycetes</taxon>
        <taxon>Helotiales</taxon>
        <taxon>Drepanopezizaceae</taxon>
        <taxon>Drepanopeziza</taxon>
    </lineage>
</organism>
<dbReference type="KEGG" id="mbe:MBM_03963"/>
<dbReference type="AlphaFoldDB" id="K1WZ04"/>
<protein>
    <submittedName>
        <fullName evidence="2">Peptidase m61 domain containing protein</fullName>
    </submittedName>
</protein>
<evidence type="ECO:0000256" key="1">
    <source>
        <dbReference type="SAM" id="MobiDB-lite"/>
    </source>
</evidence>
<sequence>MASSLNLYVWAKISALVIPKLEIPKLSVLITPQFDQHDNATGLQMMLLIRGSDVEEEELLVEVSSLFGGFSFEDRPSAFDEEGILPVVMSSSKAGVSWNAGRKTLGDLMIPYSVSASSSDQFKSDSPIVRLHRDQGGLLGSGFAFMASPPPADAYQISVAWDLSRAPKKTREVWTYREGPWSIFQNGPASILRDSVYMVGQIHSNSPAPTDGGVSGYYGYYCYANSSRQHLHRLTAIGVSFATVGIRNALIWLGPSSMDLKVDWLYEGIRDCQSIYMPFGHSSHSGSYDQATINMLCIKYYTNPLTQRNSELPNIMTLATRMPTQENTSPPEPGHSLSELS</sequence>
<dbReference type="HOGENOM" id="CLU_814027_0_0_1"/>
<feature type="region of interest" description="Disordered" evidence="1">
    <location>
        <begin position="322"/>
        <end position="341"/>
    </location>
</feature>
<keyword evidence="3" id="KW-1185">Reference proteome</keyword>
<dbReference type="InParanoid" id="K1WZ04"/>
<proteinExistence type="predicted"/>
<gene>
    <name evidence="2" type="ORF">MBM_03963</name>
</gene>
<accession>K1WZ04</accession>